<dbReference type="PANTHER" id="PTHR38605">
    <property type="entry name" value="ATPASE-RELATED"/>
    <property type="match status" value="1"/>
</dbReference>
<keyword evidence="2" id="KW-1185">Reference proteome</keyword>
<gene>
    <name evidence="1" type="ORF">OEG82_15585</name>
</gene>
<evidence type="ECO:0000313" key="1">
    <source>
        <dbReference type="EMBL" id="MCY0095428.1"/>
    </source>
</evidence>
<dbReference type="EMBL" id="JAOVZQ010000001">
    <property type="protein sequence ID" value="MCY0095428.1"/>
    <property type="molecule type" value="Genomic_DNA"/>
</dbReference>
<dbReference type="Proteomes" id="UP001081283">
    <property type="component" value="Unassembled WGS sequence"/>
</dbReference>
<accession>A0ABT3YHQ5</accession>
<reference evidence="1" key="1">
    <citation type="submission" date="2022-10" db="EMBL/GenBank/DDBJ databases">
        <title>Hoeflea sp. J2-29, isolated from marine algae.</title>
        <authorList>
            <person name="Kristyanto S."/>
            <person name="Kim J.M."/>
            <person name="Jeon C.O."/>
        </authorList>
    </citation>
    <scope>NUCLEOTIDE SEQUENCE</scope>
    <source>
        <strain evidence="1">J2-29</strain>
    </source>
</reference>
<protein>
    <submittedName>
        <fullName evidence="1">YcjX family protein</fullName>
    </submittedName>
</protein>
<dbReference type="Pfam" id="PF04317">
    <property type="entry name" value="DUF463"/>
    <property type="match status" value="1"/>
</dbReference>
<sequence>MSNSITTLTDEALIAFDTLTDRAANLIQPTLRLGVTGLSRAGKTVFITALVHNLLHGGRLPMFQAAHSGRLARAFLEPQPDDAVPRFQYEDHVARMISDRLWPDSTRAISELRLTIEYESASGWNRFFSGGKLCLDIVDYPGEWLLDLPLLGQDFSEFSLNATSLARSPVRTDLAAPWLEKAQSIDPLKQADEADARELARLFTDYLRACKQEERALSTLPPGRFLMPGDLDGSPALTFAPLPNLPDTSAPKGSLMAMMERRYESYKSVVVKPFFREHVARLDRQIVLIDAMQAMNAGQEAVMDLERALSDVLSCFRPGSGNLLTNLVSRRIDKVLIAATKADHLHHESHDRLEAIARRIVDRAVATIGVNGANIEVLALAAVRATREATVRQDGEELPVIVGTPLKGERIGGELFDGNRKTAIFPGDLPRNPDSFFEAVDSHSQPIVPEINIVRFRPPLIEESDTGVKLSLPHIRLDRALEYLMGDRLA</sequence>
<dbReference type="PANTHER" id="PTHR38605:SF1">
    <property type="entry name" value="ATPASE"/>
    <property type="match status" value="1"/>
</dbReference>
<organism evidence="1 2">
    <name type="scientific">Hoeflea ulvae</name>
    <dbReference type="NCBI Taxonomy" id="2983764"/>
    <lineage>
        <taxon>Bacteria</taxon>
        <taxon>Pseudomonadati</taxon>
        <taxon>Pseudomonadota</taxon>
        <taxon>Alphaproteobacteria</taxon>
        <taxon>Hyphomicrobiales</taxon>
        <taxon>Rhizobiaceae</taxon>
        <taxon>Hoeflea</taxon>
    </lineage>
</organism>
<dbReference type="InterPro" id="IPR007413">
    <property type="entry name" value="YcjX-like"/>
</dbReference>
<dbReference type="PIRSF" id="PIRSF019381">
    <property type="entry name" value="YcjX"/>
    <property type="match status" value="1"/>
</dbReference>
<name>A0ABT3YHQ5_9HYPH</name>
<evidence type="ECO:0000313" key="2">
    <source>
        <dbReference type="Proteomes" id="UP001081283"/>
    </source>
</evidence>
<dbReference type="RefSeq" id="WP_267613309.1">
    <property type="nucleotide sequence ID" value="NZ_JAOVZQ010000001.1"/>
</dbReference>
<proteinExistence type="predicted"/>
<comment type="caution">
    <text evidence="1">The sequence shown here is derived from an EMBL/GenBank/DDBJ whole genome shotgun (WGS) entry which is preliminary data.</text>
</comment>